<feature type="compositionally biased region" description="Basic and acidic residues" evidence="1">
    <location>
        <begin position="127"/>
        <end position="142"/>
    </location>
</feature>
<reference evidence="2 4" key="1">
    <citation type="submission" date="2017-12" db="EMBL/GenBank/DDBJ databases">
        <title>Comparative genomics yields insights into virulence evolution of Verticillium dahliae.</title>
        <authorList>
            <person name="Fan R."/>
            <person name="Armitage A.D."/>
            <person name="Cascant-Lopez E."/>
            <person name="Sobczyk M."/>
            <person name="Cockerton H.M."/>
            <person name="Harrison R.J."/>
        </authorList>
    </citation>
    <scope>NUCLEOTIDE SEQUENCE [LARGE SCALE GENOMIC DNA]</scope>
    <source>
        <strain evidence="2 4">12008</strain>
    </source>
</reference>
<evidence type="ECO:0000313" key="3">
    <source>
        <dbReference type="EMBL" id="RXG43691.1"/>
    </source>
</evidence>
<dbReference type="EMBL" id="MPSH01000003">
    <property type="protein sequence ID" value="PNH35274.1"/>
    <property type="molecule type" value="Genomic_DNA"/>
</dbReference>
<evidence type="ECO:0000313" key="4">
    <source>
        <dbReference type="Proteomes" id="UP000236305"/>
    </source>
</evidence>
<feature type="compositionally biased region" description="Acidic residues" evidence="1">
    <location>
        <begin position="110"/>
        <end position="126"/>
    </location>
</feature>
<dbReference type="AlphaFoldDB" id="A0A2J8FTV3"/>
<name>A0A2J8FTV3_VERDA</name>
<feature type="compositionally biased region" description="Polar residues" evidence="1">
    <location>
        <begin position="290"/>
        <end position="301"/>
    </location>
</feature>
<feature type="region of interest" description="Disordered" evidence="1">
    <location>
        <begin position="56"/>
        <end position="348"/>
    </location>
</feature>
<reference evidence="3 5" key="2">
    <citation type="submission" date="2018-12" db="EMBL/GenBank/DDBJ databases">
        <title>Genome of Verticillium dahliae isolate Getta Getta.</title>
        <authorList>
            <person name="Gardiner D.M."/>
        </authorList>
    </citation>
    <scope>NUCLEOTIDE SEQUENCE [LARGE SCALE GENOMIC DNA]</scope>
    <source>
        <strain evidence="3 5">Getta Getta</strain>
    </source>
</reference>
<dbReference type="OrthoDB" id="5219028at2759"/>
<organism evidence="3 5">
    <name type="scientific">Verticillium dahliae</name>
    <name type="common">Verticillium wilt</name>
    <dbReference type="NCBI Taxonomy" id="27337"/>
    <lineage>
        <taxon>Eukaryota</taxon>
        <taxon>Fungi</taxon>
        <taxon>Dikarya</taxon>
        <taxon>Ascomycota</taxon>
        <taxon>Pezizomycotina</taxon>
        <taxon>Sordariomycetes</taxon>
        <taxon>Hypocreomycetidae</taxon>
        <taxon>Glomerellales</taxon>
        <taxon>Plectosphaerellaceae</taxon>
        <taxon>Verticillium</taxon>
    </lineage>
</organism>
<dbReference type="EMBL" id="RSDZ01000102">
    <property type="protein sequence ID" value="RXG43691.1"/>
    <property type="molecule type" value="Genomic_DNA"/>
</dbReference>
<evidence type="ECO:0000256" key="1">
    <source>
        <dbReference type="SAM" id="MobiDB-lite"/>
    </source>
</evidence>
<gene>
    <name evidence="2" type="ORF">BJF96_g1317</name>
    <name evidence="3" type="ORF">VDGE_01302</name>
</gene>
<comment type="caution">
    <text evidence="3">The sequence shown here is derived from an EMBL/GenBank/DDBJ whole genome shotgun (WGS) entry which is preliminary data.</text>
</comment>
<feature type="compositionally biased region" description="Basic and acidic residues" evidence="1">
    <location>
        <begin position="228"/>
        <end position="238"/>
    </location>
</feature>
<dbReference type="OMA" id="ANDYRGH"/>
<feature type="compositionally biased region" description="Polar residues" evidence="1">
    <location>
        <begin position="189"/>
        <end position="198"/>
    </location>
</feature>
<evidence type="ECO:0000313" key="5">
    <source>
        <dbReference type="Proteomes" id="UP000288725"/>
    </source>
</evidence>
<feature type="region of interest" description="Disordered" evidence="1">
    <location>
        <begin position="1"/>
        <end position="42"/>
    </location>
</feature>
<dbReference type="Proteomes" id="UP000236305">
    <property type="component" value="Unassembled WGS sequence"/>
</dbReference>
<protein>
    <submittedName>
        <fullName evidence="3">Uncharacterized protein</fullName>
    </submittedName>
</protein>
<proteinExistence type="predicted"/>
<evidence type="ECO:0000313" key="2">
    <source>
        <dbReference type="EMBL" id="PNH35274.1"/>
    </source>
</evidence>
<sequence>MSQPAMMQPIEEEAQPAQHRDDFRDDAAEENQPYPGLFSQDTMPAIIESLVIDDVVSDDGKQTSPDQTGAANEYRGHRRQQSSASSQSKIMTAQEFEMYRRAKMMHQHELDDESDYSQDDNELDDVDERKTKQEAFQHRDRQQAYIAEQRYNRRKVSGGGGVGQPDTGARPESPAVADASVETWLSACSKRQSSSSDKTLADQVHAAAADQDDEDVPVALLLKARGAKKNEGHEKERSPQNTLRPPRPHTRTSSRQLATPSPPQPRAPTRSVTPSPGLAATGHHYGHTMHMNNSSQISLQRPSMPRPHTSGGLVSRIETLESPSPWNKRRTEPDPWLSAPLNPRRFYGRETTPPPQQYPMMMGNQFFPMQVAQPQYPVMMGGQFPPPQMQQQQQQQYPMMMMGGQFMAPQYQQRPLY</sequence>
<accession>A0A2J8FTV3</accession>
<dbReference type="Proteomes" id="UP000288725">
    <property type="component" value="Chromosome 1"/>
</dbReference>